<dbReference type="Proteomes" id="UP001549047">
    <property type="component" value="Unassembled WGS sequence"/>
</dbReference>
<evidence type="ECO:0000313" key="2">
    <source>
        <dbReference type="EMBL" id="MET3612482.1"/>
    </source>
</evidence>
<dbReference type="Gene3D" id="3.40.50.1820">
    <property type="entry name" value="alpha/beta hydrolase"/>
    <property type="match status" value="1"/>
</dbReference>
<dbReference type="InterPro" id="IPR000073">
    <property type="entry name" value="AB_hydrolase_1"/>
</dbReference>
<name>A0ABV2IVH1_9HYPH</name>
<reference evidence="2 3" key="1">
    <citation type="submission" date="2024-06" db="EMBL/GenBank/DDBJ databases">
        <title>Genomic Encyclopedia of Type Strains, Phase IV (KMG-IV): sequencing the most valuable type-strain genomes for metagenomic binning, comparative biology and taxonomic classification.</title>
        <authorList>
            <person name="Goeker M."/>
        </authorList>
    </citation>
    <scope>NUCLEOTIDE SEQUENCE [LARGE SCALE GENOMIC DNA]</scope>
    <source>
        <strain evidence="2 3">DSM 29780</strain>
    </source>
</reference>
<dbReference type="EMBL" id="JBEPMB010000001">
    <property type="protein sequence ID" value="MET3612482.1"/>
    <property type="molecule type" value="Genomic_DNA"/>
</dbReference>
<dbReference type="Pfam" id="PF12697">
    <property type="entry name" value="Abhydrolase_6"/>
    <property type="match status" value="1"/>
</dbReference>
<organism evidence="2 3">
    <name type="scientific">Rhizobium aquaticum</name>
    <dbReference type="NCBI Taxonomy" id="1549636"/>
    <lineage>
        <taxon>Bacteria</taxon>
        <taxon>Pseudomonadati</taxon>
        <taxon>Pseudomonadota</taxon>
        <taxon>Alphaproteobacteria</taxon>
        <taxon>Hyphomicrobiales</taxon>
        <taxon>Rhizobiaceae</taxon>
        <taxon>Rhizobium/Agrobacterium group</taxon>
        <taxon>Rhizobium</taxon>
    </lineage>
</organism>
<sequence>MDAGKLKMMGRGINLVGRVSPRLAGRLAFTLFTRTRKPEPQTDKERALFAESAPRMAEARRETVGVEGRQVSVHVFPPIGPGNGRRVMFTHGWGSRIALTQGLVTGLREAGFAVYAVDLPGHGDSPGRALHAGIAIATLATVFQRFGPFDAMIGHSFGGYMTVLAAHGALDGKPLSPPRIVLIASPADVRRVLRYFSKGLGLRDHVSSALTAELERATGRPVEASFGPGYLAASGAPTLVLHAAEDKEVGADAARAYAEAGPNVTLTWLDGLGHRRIVNSPEAIDAITKFLG</sequence>
<dbReference type="PANTHER" id="PTHR43798">
    <property type="entry name" value="MONOACYLGLYCEROL LIPASE"/>
    <property type="match status" value="1"/>
</dbReference>
<protein>
    <submittedName>
        <fullName evidence="2">Pimeloyl-ACP methyl ester carboxylesterase</fullName>
    </submittedName>
</protein>
<proteinExistence type="predicted"/>
<feature type="domain" description="AB hydrolase-1" evidence="1">
    <location>
        <begin position="88"/>
        <end position="284"/>
    </location>
</feature>
<accession>A0ABV2IVH1</accession>
<dbReference type="SUPFAM" id="SSF53474">
    <property type="entry name" value="alpha/beta-Hydrolases"/>
    <property type="match status" value="1"/>
</dbReference>
<dbReference type="InterPro" id="IPR029058">
    <property type="entry name" value="AB_hydrolase_fold"/>
</dbReference>
<keyword evidence="3" id="KW-1185">Reference proteome</keyword>
<evidence type="ECO:0000313" key="3">
    <source>
        <dbReference type="Proteomes" id="UP001549047"/>
    </source>
</evidence>
<dbReference type="InterPro" id="IPR050266">
    <property type="entry name" value="AB_hydrolase_sf"/>
</dbReference>
<dbReference type="RefSeq" id="WP_354555043.1">
    <property type="nucleotide sequence ID" value="NZ_JBEPMB010000001.1"/>
</dbReference>
<gene>
    <name evidence="2" type="ORF">ABID16_000787</name>
</gene>
<comment type="caution">
    <text evidence="2">The sequence shown here is derived from an EMBL/GenBank/DDBJ whole genome shotgun (WGS) entry which is preliminary data.</text>
</comment>
<evidence type="ECO:0000259" key="1">
    <source>
        <dbReference type="Pfam" id="PF12697"/>
    </source>
</evidence>